<comment type="caution">
    <text evidence="1">The sequence shown here is derived from an EMBL/GenBank/DDBJ whole genome shotgun (WGS) entry which is preliminary data.</text>
</comment>
<dbReference type="Gene3D" id="3.80.10.10">
    <property type="entry name" value="Ribonuclease Inhibitor"/>
    <property type="match status" value="1"/>
</dbReference>
<organism evidence="1 2">
    <name type="scientific">Meganyctiphanes norvegica</name>
    <name type="common">Northern krill</name>
    <name type="synonym">Thysanopoda norvegica</name>
    <dbReference type="NCBI Taxonomy" id="48144"/>
    <lineage>
        <taxon>Eukaryota</taxon>
        <taxon>Metazoa</taxon>
        <taxon>Ecdysozoa</taxon>
        <taxon>Arthropoda</taxon>
        <taxon>Crustacea</taxon>
        <taxon>Multicrustacea</taxon>
        <taxon>Malacostraca</taxon>
        <taxon>Eumalacostraca</taxon>
        <taxon>Eucarida</taxon>
        <taxon>Euphausiacea</taxon>
        <taxon>Euphausiidae</taxon>
        <taxon>Meganyctiphanes</taxon>
    </lineage>
</organism>
<accession>A0AAV2RD38</accession>
<keyword evidence="2" id="KW-1185">Reference proteome</keyword>
<dbReference type="Proteomes" id="UP001497623">
    <property type="component" value="Unassembled WGS sequence"/>
</dbReference>
<dbReference type="InterPro" id="IPR032675">
    <property type="entry name" value="LRR_dom_sf"/>
</dbReference>
<dbReference type="SUPFAM" id="SSF52047">
    <property type="entry name" value="RNI-like"/>
    <property type="match status" value="1"/>
</dbReference>
<dbReference type="AlphaFoldDB" id="A0AAV2RD38"/>
<feature type="non-terminal residue" evidence="1">
    <location>
        <position position="1"/>
    </location>
</feature>
<evidence type="ECO:0000313" key="1">
    <source>
        <dbReference type="EMBL" id="CAL4122600.1"/>
    </source>
</evidence>
<gene>
    <name evidence="1" type="ORF">MNOR_LOCUS23322</name>
</gene>
<sequence length="644" mass="73588">WLQPSPASKTSHSLGWIKRSCACIKFVSSKVSHSSLVGFVMPPRKIVQKLEELCSTNVSNHVFSILSSWYQGPICSMESNISYEVGSREIQCTVRNDRFLVCSKQNSKVLQDYLTKNVPPRIRERILEKNLSRISQSIDIPLRNNEVTNNTDDVNFLTQLNFFLKFSLKCLLSKGITYLDLSPIAHILRKWKLSVNINVSDENRNDDKNPTDPYHNIFTNALNDPCVCLNTLKYLKLPHFVHDEFVAMVATHCTELEYLILNCSPDCSNPKGCVDAVQVLQRLYGQIATPESDHKETTLNWKINPLGCNKLKTLILPEGIEVYDDISDHGEEMLSHMKNLEYLVGIPMLFLSYIYDSLINSEQDEYSQMMSKKIERIKLQNFHHGAYNNSSWPLFVYEDDQQLDTSDLPFTHELLSVFRDVNEVSIYTSAEITEEVLKAFPLVQNITLFTDEFNIHGPYLKNLVKLDINVGYQDEWPILYQISCDSPKLEHLTLRSFSLQINENTDDHILASIKLPELQTLKLHGQYIIQQNALFKFLSGCPSLTSIYISMLADEDGETVLNDGVLSSIIPLMPNLHKFYFKLQCALIGGRVPPCFTIDTLNALVESCPQLSSIGQLDTWGISKLDLNNFYLKCKENNWDLEIN</sequence>
<protein>
    <submittedName>
        <fullName evidence="1">Uncharacterized protein</fullName>
    </submittedName>
</protein>
<dbReference type="EMBL" id="CAXKWB010020461">
    <property type="protein sequence ID" value="CAL4122600.1"/>
    <property type="molecule type" value="Genomic_DNA"/>
</dbReference>
<reference evidence="1 2" key="1">
    <citation type="submission" date="2024-05" db="EMBL/GenBank/DDBJ databases">
        <authorList>
            <person name="Wallberg A."/>
        </authorList>
    </citation>
    <scope>NUCLEOTIDE SEQUENCE [LARGE SCALE GENOMIC DNA]</scope>
</reference>
<name>A0AAV2RD38_MEGNR</name>
<evidence type="ECO:0000313" key="2">
    <source>
        <dbReference type="Proteomes" id="UP001497623"/>
    </source>
</evidence>
<proteinExistence type="predicted"/>